<feature type="domain" description="Histidine kinase/HSP90-like ATPase" evidence="7">
    <location>
        <begin position="310"/>
        <end position="398"/>
    </location>
</feature>
<keyword evidence="6" id="KW-0472">Membrane</keyword>
<comment type="catalytic activity">
    <reaction evidence="1">
        <text>ATP + protein L-histidine = ADP + protein N-phospho-L-histidine.</text>
        <dbReference type="EC" id="2.7.13.3"/>
    </reaction>
</comment>
<dbReference type="RefSeq" id="WP_354024458.1">
    <property type="nucleotide sequence ID" value="NZ_JBEPSJ010000002.1"/>
</dbReference>
<dbReference type="Pfam" id="PF02518">
    <property type="entry name" value="HATPase_c"/>
    <property type="match status" value="1"/>
</dbReference>
<gene>
    <name evidence="8" type="ORF">ABIE21_001768</name>
</gene>
<evidence type="ECO:0000256" key="3">
    <source>
        <dbReference type="ARBA" id="ARBA00022679"/>
    </source>
</evidence>
<reference evidence="8 9" key="1">
    <citation type="submission" date="2024-06" db="EMBL/GenBank/DDBJ databases">
        <title>Sorghum-associated microbial communities from plants grown in Nebraska, USA.</title>
        <authorList>
            <person name="Schachtman D."/>
        </authorList>
    </citation>
    <scope>NUCLEOTIDE SEQUENCE [LARGE SCALE GENOMIC DNA]</scope>
    <source>
        <strain evidence="8 9">2857</strain>
    </source>
</reference>
<keyword evidence="3" id="KW-0808">Transferase</keyword>
<dbReference type="Proteomes" id="UP001549257">
    <property type="component" value="Unassembled WGS sequence"/>
</dbReference>
<sequence>MSTEAARVAILPRGVASRVITSAVSRGAWGVAIAVIVLTVPVVVDVAVDRGFDDLLLVPLLCLAGMLALLGISGRRPGTATRLLYVFGGGALATVYTVALLLADPSLNDEAAFVLNRPALVLVLGGVSIVRPLVGLLWSLAGYTMAMATAVVSSFLVGVHFAPGWGPTLALLVYAGAFLALAAIRASQERQIPDLARLEDDTRRMSIENQFEQRAAAIVHDTVLSDLTVVMNSAGPLHPRARERFRADVATLSDAAWLRESADASTVAPLDAVLRNSLETLVSDFQWRGLTVDVTGDSSAAIRISPEAASSLVSAVRACLDNVLDHAGTASAELVVATTADAVTVMVIDHGKGFDPGSVADDRLGLRSSVVTRIRSHGGSVRVWSTPGSGTSVLISVPGAGAPTETAPGHAG</sequence>
<dbReference type="PANTHER" id="PTHR24421">
    <property type="entry name" value="NITRATE/NITRITE SENSOR PROTEIN NARX-RELATED"/>
    <property type="match status" value="1"/>
</dbReference>
<evidence type="ECO:0000259" key="7">
    <source>
        <dbReference type="Pfam" id="PF02518"/>
    </source>
</evidence>
<feature type="transmembrane region" description="Helical" evidence="6">
    <location>
        <begin position="141"/>
        <end position="162"/>
    </location>
</feature>
<dbReference type="InterPro" id="IPR036890">
    <property type="entry name" value="HATPase_C_sf"/>
</dbReference>
<protein>
    <recommendedName>
        <fullName evidence="2">histidine kinase</fullName>
        <ecNumber evidence="2">2.7.13.3</ecNumber>
    </recommendedName>
</protein>
<keyword evidence="6" id="KW-1133">Transmembrane helix</keyword>
<dbReference type="EC" id="2.7.13.3" evidence="2"/>
<feature type="transmembrane region" description="Helical" evidence="6">
    <location>
        <begin position="84"/>
        <end position="103"/>
    </location>
</feature>
<comment type="caution">
    <text evidence="8">The sequence shown here is derived from an EMBL/GenBank/DDBJ whole genome shotgun (WGS) entry which is preliminary data.</text>
</comment>
<proteinExistence type="predicted"/>
<accession>A0ABV2QMZ6</accession>
<name>A0ABV2QMZ6_9MICO</name>
<evidence type="ECO:0000256" key="1">
    <source>
        <dbReference type="ARBA" id="ARBA00000085"/>
    </source>
</evidence>
<feature type="transmembrane region" description="Helical" evidence="6">
    <location>
        <begin position="56"/>
        <end position="72"/>
    </location>
</feature>
<evidence type="ECO:0000256" key="6">
    <source>
        <dbReference type="SAM" id="Phobius"/>
    </source>
</evidence>
<evidence type="ECO:0000313" key="8">
    <source>
        <dbReference type="EMBL" id="MET4582258.1"/>
    </source>
</evidence>
<keyword evidence="9" id="KW-1185">Reference proteome</keyword>
<keyword evidence="4 8" id="KW-0418">Kinase</keyword>
<dbReference type="EMBL" id="JBEPSJ010000002">
    <property type="protein sequence ID" value="MET4582258.1"/>
    <property type="molecule type" value="Genomic_DNA"/>
</dbReference>
<dbReference type="InterPro" id="IPR003594">
    <property type="entry name" value="HATPase_dom"/>
</dbReference>
<dbReference type="Gene3D" id="3.30.565.10">
    <property type="entry name" value="Histidine kinase-like ATPase, C-terminal domain"/>
    <property type="match status" value="1"/>
</dbReference>
<keyword evidence="6" id="KW-0812">Transmembrane</keyword>
<evidence type="ECO:0000256" key="4">
    <source>
        <dbReference type="ARBA" id="ARBA00022777"/>
    </source>
</evidence>
<evidence type="ECO:0000256" key="5">
    <source>
        <dbReference type="ARBA" id="ARBA00023012"/>
    </source>
</evidence>
<feature type="transmembrane region" description="Helical" evidence="6">
    <location>
        <begin position="115"/>
        <end position="134"/>
    </location>
</feature>
<feature type="transmembrane region" description="Helical" evidence="6">
    <location>
        <begin position="168"/>
        <end position="187"/>
    </location>
</feature>
<feature type="transmembrane region" description="Helical" evidence="6">
    <location>
        <begin position="27"/>
        <end position="44"/>
    </location>
</feature>
<evidence type="ECO:0000256" key="2">
    <source>
        <dbReference type="ARBA" id="ARBA00012438"/>
    </source>
</evidence>
<keyword evidence="5" id="KW-0902">Two-component regulatory system</keyword>
<dbReference type="SUPFAM" id="SSF55874">
    <property type="entry name" value="ATPase domain of HSP90 chaperone/DNA topoisomerase II/histidine kinase"/>
    <property type="match status" value="1"/>
</dbReference>
<dbReference type="InterPro" id="IPR050482">
    <property type="entry name" value="Sensor_HK_TwoCompSys"/>
</dbReference>
<evidence type="ECO:0000313" key="9">
    <source>
        <dbReference type="Proteomes" id="UP001549257"/>
    </source>
</evidence>
<dbReference type="PANTHER" id="PTHR24421:SF10">
    <property type="entry name" value="NITRATE_NITRITE SENSOR PROTEIN NARQ"/>
    <property type="match status" value="1"/>
</dbReference>
<dbReference type="GO" id="GO:0016301">
    <property type="term" value="F:kinase activity"/>
    <property type="evidence" value="ECO:0007669"/>
    <property type="project" value="UniProtKB-KW"/>
</dbReference>
<organism evidence="8 9">
    <name type="scientific">Conyzicola nivalis</name>
    <dbReference type="NCBI Taxonomy" id="1477021"/>
    <lineage>
        <taxon>Bacteria</taxon>
        <taxon>Bacillati</taxon>
        <taxon>Actinomycetota</taxon>
        <taxon>Actinomycetes</taxon>
        <taxon>Micrococcales</taxon>
        <taxon>Microbacteriaceae</taxon>
        <taxon>Conyzicola</taxon>
    </lineage>
</organism>